<dbReference type="GO" id="GO:0003987">
    <property type="term" value="F:acetate-CoA ligase activity"/>
    <property type="evidence" value="ECO:0007669"/>
    <property type="project" value="UniProtKB-UniRule"/>
</dbReference>
<dbReference type="Proteomes" id="UP000325307">
    <property type="component" value="Unassembled WGS sequence"/>
</dbReference>
<dbReference type="Gene3D" id="3.30.300.30">
    <property type="match status" value="1"/>
</dbReference>
<dbReference type="InterPro" id="IPR025110">
    <property type="entry name" value="AMP-bd_C"/>
</dbReference>
<evidence type="ECO:0000256" key="4">
    <source>
        <dbReference type="ARBA" id="ARBA00022741"/>
    </source>
</evidence>
<evidence type="ECO:0000256" key="7">
    <source>
        <dbReference type="NCBIfam" id="TIGR02188"/>
    </source>
</evidence>
<dbReference type="GO" id="GO:0016208">
    <property type="term" value="F:AMP binding"/>
    <property type="evidence" value="ECO:0007669"/>
    <property type="project" value="InterPro"/>
</dbReference>
<dbReference type="CDD" id="cd05966">
    <property type="entry name" value="ACS"/>
    <property type="match status" value="1"/>
</dbReference>
<dbReference type="EMBL" id="BKDJ01000003">
    <property type="protein sequence ID" value="GER22436.1"/>
    <property type="molecule type" value="Genomic_DNA"/>
</dbReference>
<dbReference type="AlphaFoldDB" id="A0A5A7NPG1"/>
<dbReference type="FunFam" id="3.40.50.12780:FF:000001">
    <property type="entry name" value="Acetyl-coenzyme A synthetase"/>
    <property type="match status" value="1"/>
</dbReference>
<dbReference type="InterPro" id="IPR045851">
    <property type="entry name" value="AMP-bd_C_sf"/>
</dbReference>
<protein>
    <recommendedName>
        <fullName evidence="2 7">Acetate--CoA ligase</fullName>
        <ecNumber evidence="2 7">6.2.1.1</ecNumber>
    </recommendedName>
</protein>
<organism evidence="11 12">
    <name type="scientific">Zafaria cholistanensis</name>
    <dbReference type="NCBI Taxonomy" id="1682741"/>
    <lineage>
        <taxon>Bacteria</taxon>
        <taxon>Bacillati</taxon>
        <taxon>Actinomycetota</taxon>
        <taxon>Actinomycetes</taxon>
        <taxon>Micrococcales</taxon>
        <taxon>Micrococcaceae</taxon>
        <taxon>Zafaria</taxon>
    </lineage>
</organism>
<dbReference type="GO" id="GO:0005829">
    <property type="term" value="C:cytosol"/>
    <property type="evidence" value="ECO:0007669"/>
    <property type="project" value="TreeGrafter"/>
</dbReference>
<dbReference type="InterPro" id="IPR011904">
    <property type="entry name" value="Ac_CoA_lig"/>
</dbReference>
<dbReference type="Pfam" id="PF13193">
    <property type="entry name" value="AMP-binding_C"/>
    <property type="match status" value="1"/>
</dbReference>
<dbReference type="InterPro" id="IPR000873">
    <property type="entry name" value="AMP-dep_synth/lig_dom"/>
</dbReference>
<dbReference type="OrthoDB" id="9803968at2"/>
<evidence type="ECO:0000256" key="2">
    <source>
        <dbReference type="ARBA" id="ARBA00013275"/>
    </source>
</evidence>
<keyword evidence="4" id="KW-0547">Nucleotide-binding</keyword>
<evidence type="ECO:0000259" key="8">
    <source>
        <dbReference type="Pfam" id="PF00501"/>
    </source>
</evidence>
<keyword evidence="5" id="KW-0067">ATP-binding</keyword>
<dbReference type="NCBIfam" id="NF001208">
    <property type="entry name" value="PRK00174.1"/>
    <property type="match status" value="1"/>
</dbReference>
<gene>
    <name evidence="11" type="primary">acsA_1</name>
    <name evidence="11" type="ORF">NCCP1664_09330</name>
</gene>
<evidence type="ECO:0000256" key="3">
    <source>
        <dbReference type="ARBA" id="ARBA00022598"/>
    </source>
</evidence>
<evidence type="ECO:0000256" key="5">
    <source>
        <dbReference type="ARBA" id="ARBA00022840"/>
    </source>
</evidence>
<sequence length="665" mass="72391">MSESSATLSNLLHENRSFAPDAAFAANAVADASRYEAAAADRLGYWASRAREVLTWEKDFTQVLDWSGAPVAKWFADGTVNAAYNALDRHVENGLGDRVAIHFEGEPGDTRTYTYAQLTEEVRRAANAFESLGVAKGDRVAVYLPMIPEAVITMLACARIGAIHSVVFGGFSADALRSRIDDAEAKLVVTADGTFRRGKPSPLKPAVDEALAQEGHTVANVLVVKRNNQDVAWTEGLDRWWHETVGTASAEHIAVAHEAEHPLFILYTSGTTGKPKGILHTTGGYLVQTAATHKDTFDLHPDTDVYWCTADVGWVTGHSYVTYAPLVNGATQVMYEGTPDSPHQGRWWEIVQKYGVTILYTAPTAIRTFMKWGRSIPDSYDLSSLRVLGSVGESINPEAWMWYREVIGSNNGPGSEGAPGPRKEHPAPIVDTWWQTETGAHMIAPLPGVTATKPGSAQVPVPGIEIDVVDDMGEPVPNGQGGFLVIREPWPSMLRGIWGNMERYRDTYWSRFENMYFAGDGAKRDEDGDIWLLGRVDDVMNVSGHRLSTTEIESALVSHPLVAEAAVVGAKDETTGEAVVAFVILRGTPGEGEDVEQVLRTHVAKEIGPIAKPKHILVVPELPKTRSGKIMRRLLKDVAEGRDPGDATTLADPTVMAQIAADLRK</sequence>
<dbReference type="PROSITE" id="PS00455">
    <property type="entry name" value="AMP_BINDING"/>
    <property type="match status" value="1"/>
</dbReference>
<dbReference type="GO" id="GO:0005524">
    <property type="term" value="F:ATP binding"/>
    <property type="evidence" value="ECO:0007669"/>
    <property type="project" value="UniProtKB-KW"/>
</dbReference>
<evidence type="ECO:0000256" key="1">
    <source>
        <dbReference type="ARBA" id="ARBA00006432"/>
    </source>
</evidence>
<dbReference type="SUPFAM" id="SSF56801">
    <property type="entry name" value="Acetyl-CoA synthetase-like"/>
    <property type="match status" value="1"/>
</dbReference>
<dbReference type="PANTHER" id="PTHR24095:SF14">
    <property type="entry name" value="ACETYL-COENZYME A SYNTHETASE 1"/>
    <property type="match status" value="1"/>
</dbReference>
<dbReference type="PANTHER" id="PTHR24095">
    <property type="entry name" value="ACETYL-COENZYME A SYNTHETASE"/>
    <property type="match status" value="1"/>
</dbReference>
<dbReference type="Pfam" id="PF16177">
    <property type="entry name" value="ACAS_N"/>
    <property type="match status" value="1"/>
</dbReference>
<evidence type="ECO:0000256" key="6">
    <source>
        <dbReference type="ARBA" id="ARBA00022990"/>
    </source>
</evidence>
<comment type="similarity">
    <text evidence="1">Belongs to the ATP-dependent AMP-binding enzyme family.</text>
</comment>
<keyword evidence="6" id="KW-0007">Acetylation</keyword>
<dbReference type="EC" id="6.2.1.1" evidence="2 7"/>
<name>A0A5A7NPG1_9MICC</name>
<evidence type="ECO:0000313" key="11">
    <source>
        <dbReference type="EMBL" id="GER22436.1"/>
    </source>
</evidence>
<reference evidence="11 12" key="1">
    <citation type="submission" date="2019-09" db="EMBL/GenBank/DDBJ databases">
        <title>Arthrobacter zafarii sp. nov., a moderately thermotolerant and halotolerant actinobacterium isolated from Cholistan desert soil of Pakistan.</title>
        <authorList>
            <person name="Amin A."/>
            <person name="Ahmed I."/>
            <person name="Khalid N."/>
            <person name="Schumann P."/>
            <person name="Busse H.J."/>
            <person name="Khan I.U."/>
            <person name="Li S."/>
            <person name="Li W.J."/>
        </authorList>
    </citation>
    <scope>NUCLEOTIDE SEQUENCE [LARGE SCALE GENOMIC DNA]</scope>
    <source>
        <strain evidence="11 12">NCCP-1664</strain>
    </source>
</reference>
<feature type="domain" description="AMP-dependent synthetase/ligase" evidence="8">
    <location>
        <begin position="94"/>
        <end position="498"/>
    </location>
</feature>
<dbReference type="Pfam" id="PF00501">
    <property type="entry name" value="AMP-binding"/>
    <property type="match status" value="1"/>
</dbReference>
<dbReference type="InterPro" id="IPR032387">
    <property type="entry name" value="ACAS_N"/>
</dbReference>
<feature type="domain" description="AMP-binding enzyme C-terminal" evidence="9">
    <location>
        <begin position="551"/>
        <end position="629"/>
    </location>
</feature>
<dbReference type="InterPro" id="IPR042099">
    <property type="entry name" value="ANL_N_sf"/>
</dbReference>
<proteinExistence type="inferred from homology"/>
<dbReference type="GO" id="GO:0019427">
    <property type="term" value="P:acetyl-CoA biosynthetic process from acetate"/>
    <property type="evidence" value="ECO:0007669"/>
    <property type="project" value="UniProtKB-UniRule"/>
</dbReference>
<evidence type="ECO:0000259" key="10">
    <source>
        <dbReference type="Pfam" id="PF16177"/>
    </source>
</evidence>
<feature type="domain" description="Acetyl-coenzyme A synthetase N-terminal" evidence="10">
    <location>
        <begin position="35"/>
        <end position="86"/>
    </location>
</feature>
<keyword evidence="3" id="KW-0436">Ligase</keyword>
<evidence type="ECO:0000313" key="12">
    <source>
        <dbReference type="Proteomes" id="UP000325307"/>
    </source>
</evidence>
<comment type="caution">
    <text evidence="11">The sequence shown here is derived from an EMBL/GenBank/DDBJ whole genome shotgun (WGS) entry which is preliminary data.</text>
</comment>
<accession>A0A5A7NPG1</accession>
<keyword evidence="12" id="KW-1185">Reference proteome</keyword>
<dbReference type="NCBIfam" id="TIGR02188">
    <property type="entry name" value="Ac_CoA_lig_AcsA"/>
    <property type="match status" value="1"/>
</dbReference>
<dbReference type="Gene3D" id="3.40.50.12780">
    <property type="entry name" value="N-terminal domain of ligase-like"/>
    <property type="match status" value="1"/>
</dbReference>
<evidence type="ECO:0000259" key="9">
    <source>
        <dbReference type="Pfam" id="PF13193"/>
    </source>
</evidence>
<dbReference type="InterPro" id="IPR020845">
    <property type="entry name" value="AMP-binding_CS"/>
</dbReference>
<dbReference type="RefSeq" id="WP_149956072.1">
    <property type="nucleotide sequence ID" value="NZ_BKDJ01000003.1"/>
</dbReference>